<proteinExistence type="predicted"/>
<sequence>MPSSVAGSLSSRLSDDTYTWTGSPSESSPSAYDSSQTLNGDAEERNPHPDPEALQRVVQAIVDGDTAMALALMESGIPISGPLLTQQLRAAGTDFNKRMDRSRDRILHFLLRATIDQFPEKVDTVKWLFHSGIDPLVQGALGDTALHLLSGAPRFPEPLEEINQLALLKYLLRNDEEALRLPGPMASACTRADYVNLRNDYGNTALSIAVLFGYEECVRLLLKSGADPNVRGEHDRKPLSWALERGNVSISNTLLDFGARFDSEILREACVAMMRNSDFMGIMQ</sequence>
<evidence type="ECO:0000313" key="6">
    <source>
        <dbReference type="Proteomes" id="UP001239213"/>
    </source>
</evidence>
<accession>A0AAI9Y6W0</accession>
<evidence type="ECO:0008006" key="7">
    <source>
        <dbReference type="Google" id="ProtNLM"/>
    </source>
</evidence>
<reference evidence="5" key="1">
    <citation type="submission" date="2016-11" db="EMBL/GenBank/DDBJ databases">
        <title>The genome sequence of Colletotrichum cuscutae.</title>
        <authorList>
            <person name="Baroncelli R."/>
        </authorList>
    </citation>
    <scope>NUCLEOTIDE SEQUENCE</scope>
    <source>
        <strain evidence="5">IMI 304802</strain>
    </source>
</reference>
<dbReference type="SUPFAM" id="SSF48403">
    <property type="entry name" value="Ankyrin repeat"/>
    <property type="match status" value="1"/>
</dbReference>
<feature type="region of interest" description="Disordered" evidence="4">
    <location>
        <begin position="1"/>
        <end position="50"/>
    </location>
</feature>
<feature type="compositionally biased region" description="Low complexity" evidence="4">
    <location>
        <begin position="23"/>
        <end position="35"/>
    </location>
</feature>
<dbReference type="PROSITE" id="PS50297">
    <property type="entry name" value="ANK_REP_REGION"/>
    <property type="match status" value="1"/>
</dbReference>
<feature type="repeat" description="ANK" evidence="3">
    <location>
        <begin position="201"/>
        <end position="233"/>
    </location>
</feature>
<feature type="compositionally biased region" description="Low complexity" evidence="4">
    <location>
        <begin position="1"/>
        <end position="12"/>
    </location>
</feature>
<dbReference type="PANTHER" id="PTHR24198">
    <property type="entry name" value="ANKYRIN REPEAT AND PROTEIN KINASE DOMAIN-CONTAINING PROTEIN"/>
    <property type="match status" value="1"/>
</dbReference>
<dbReference type="InterPro" id="IPR002110">
    <property type="entry name" value="Ankyrin_rpt"/>
</dbReference>
<dbReference type="InterPro" id="IPR036770">
    <property type="entry name" value="Ankyrin_rpt-contain_sf"/>
</dbReference>
<evidence type="ECO:0000256" key="3">
    <source>
        <dbReference type="PROSITE-ProRule" id="PRU00023"/>
    </source>
</evidence>
<comment type="caution">
    <text evidence="5">The sequence shown here is derived from an EMBL/GenBank/DDBJ whole genome shotgun (WGS) entry which is preliminary data.</text>
</comment>
<name>A0AAI9Y6W0_9PEZI</name>
<evidence type="ECO:0000313" key="5">
    <source>
        <dbReference type="EMBL" id="KAK1480549.1"/>
    </source>
</evidence>
<evidence type="ECO:0000256" key="1">
    <source>
        <dbReference type="ARBA" id="ARBA00022737"/>
    </source>
</evidence>
<keyword evidence="6" id="KW-1185">Reference proteome</keyword>
<evidence type="ECO:0000256" key="2">
    <source>
        <dbReference type="ARBA" id="ARBA00023043"/>
    </source>
</evidence>
<protein>
    <recommendedName>
        <fullName evidence="7">Ankyrin repeat protein</fullName>
    </recommendedName>
</protein>
<dbReference type="PROSITE" id="PS50088">
    <property type="entry name" value="ANK_REPEAT"/>
    <property type="match status" value="1"/>
</dbReference>
<dbReference type="Proteomes" id="UP001239213">
    <property type="component" value="Unassembled WGS sequence"/>
</dbReference>
<dbReference type="Gene3D" id="1.25.40.20">
    <property type="entry name" value="Ankyrin repeat-containing domain"/>
    <property type="match status" value="2"/>
</dbReference>
<organism evidence="5 6">
    <name type="scientific">Colletotrichum cuscutae</name>
    <dbReference type="NCBI Taxonomy" id="1209917"/>
    <lineage>
        <taxon>Eukaryota</taxon>
        <taxon>Fungi</taxon>
        <taxon>Dikarya</taxon>
        <taxon>Ascomycota</taxon>
        <taxon>Pezizomycotina</taxon>
        <taxon>Sordariomycetes</taxon>
        <taxon>Hypocreomycetidae</taxon>
        <taxon>Glomerellales</taxon>
        <taxon>Glomerellaceae</taxon>
        <taxon>Colletotrichum</taxon>
        <taxon>Colletotrichum acutatum species complex</taxon>
    </lineage>
</organism>
<dbReference type="SMART" id="SM00248">
    <property type="entry name" value="ANK"/>
    <property type="match status" value="3"/>
</dbReference>
<dbReference type="AlphaFoldDB" id="A0AAI9Y6W0"/>
<dbReference type="Pfam" id="PF12796">
    <property type="entry name" value="Ank_2"/>
    <property type="match status" value="1"/>
</dbReference>
<gene>
    <name evidence="5" type="ORF">CCUS01_16207</name>
</gene>
<keyword evidence="1" id="KW-0677">Repeat</keyword>
<evidence type="ECO:0000256" key="4">
    <source>
        <dbReference type="SAM" id="MobiDB-lite"/>
    </source>
</evidence>
<keyword evidence="2 3" id="KW-0040">ANK repeat</keyword>
<dbReference type="PANTHER" id="PTHR24198:SF165">
    <property type="entry name" value="ANKYRIN REPEAT-CONTAINING PROTEIN-RELATED"/>
    <property type="match status" value="1"/>
</dbReference>
<dbReference type="EMBL" id="MPDP01000108">
    <property type="protein sequence ID" value="KAK1480549.1"/>
    <property type="molecule type" value="Genomic_DNA"/>
</dbReference>